<keyword evidence="2" id="KW-1185">Reference proteome</keyword>
<sequence length="116" mass="12635">LVGTDSWRYVPSEENPADDITRGKHLLDLAKPNRWTSGPTFLQLPPANWPANPVVSSAHTEETRNTTFCGNIATAEPAAPDLTLVKSWSELLEVTYQSMHGAAAPCMTASSRLETQ</sequence>
<comment type="caution">
    <text evidence="1">The sequence shown here is derived from an EMBL/GenBank/DDBJ whole genome shotgun (WGS) entry which is preliminary data.</text>
</comment>
<dbReference type="EMBL" id="CM043785">
    <property type="protein sequence ID" value="KAI4832318.1"/>
    <property type="molecule type" value="Genomic_DNA"/>
</dbReference>
<gene>
    <name evidence="1" type="ORF">KUCAC02_015290</name>
</gene>
<organism evidence="1 2">
    <name type="scientific">Chaenocephalus aceratus</name>
    <name type="common">Blackfin icefish</name>
    <name type="synonym">Chaenichthys aceratus</name>
    <dbReference type="NCBI Taxonomy" id="36190"/>
    <lineage>
        <taxon>Eukaryota</taxon>
        <taxon>Metazoa</taxon>
        <taxon>Chordata</taxon>
        <taxon>Craniata</taxon>
        <taxon>Vertebrata</taxon>
        <taxon>Euteleostomi</taxon>
        <taxon>Actinopterygii</taxon>
        <taxon>Neopterygii</taxon>
        <taxon>Teleostei</taxon>
        <taxon>Neoteleostei</taxon>
        <taxon>Acanthomorphata</taxon>
        <taxon>Eupercaria</taxon>
        <taxon>Perciformes</taxon>
        <taxon>Notothenioidei</taxon>
        <taxon>Channichthyidae</taxon>
        <taxon>Chaenocephalus</taxon>
    </lineage>
</organism>
<reference evidence="1" key="1">
    <citation type="submission" date="2022-05" db="EMBL/GenBank/DDBJ databases">
        <title>Chromosome-level genome of Chaenocephalus aceratus.</title>
        <authorList>
            <person name="Park H."/>
        </authorList>
    </citation>
    <scope>NUCLEOTIDE SEQUENCE</scope>
    <source>
        <strain evidence="1">KU_202001</strain>
    </source>
</reference>
<feature type="non-terminal residue" evidence="1">
    <location>
        <position position="116"/>
    </location>
</feature>
<evidence type="ECO:0000313" key="1">
    <source>
        <dbReference type="EMBL" id="KAI4832318.1"/>
    </source>
</evidence>
<accession>A0ACB9XYD3</accession>
<dbReference type="Proteomes" id="UP001057452">
    <property type="component" value="Chromosome 1"/>
</dbReference>
<protein>
    <submittedName>
        <fullName evidence="1">Uncharacterized protein</fullName>
    </submittedName>
</protein>
<evidence type="ECO:0000313" key="2">
    <source>
        <dbReference type="Proteomes" id="UP001057452"/>
    </source>
</evidence>
<proteinExistence type="predicted"/>
<name>A0ACB9XYD3_CHAAC</name>
<feature type="non-terminal residue" evidence="1">
    <location>
        <position position="1"/>
    </location>
</feature>